<evidence type="ECO:0000313" key="2">
    <source>
        <dbReference type="Proteomes" id="UP001519863"/>
    </source>
</evidence>
<dbReference type="RefSeq" id="WP_308285663.1">
    <property type="nucleotide sequence ID" value="NZ_JAHXZI010000014.1"/>
</dbReference>
<organism evidence="1 2">
    <name type="scientific">Actinoplanes hulinensis</name>
    <dbReference type="NCBI Taxonomy" id="1144547"/>
    <lineage>
        <taxon>Bacteria</taxon>
        <taxon>Bacillati</taxon>
        <taxon>Actinomycetota</taxon>
        <taxon>Actinomycetes</taxon>
        <taxon>Micromonosporales</taxon>
        <taxon>Micromonosporaceae</taxon>
        <taxon>Actinoplanes</taxon>
    </lineage>
</organism>
<accession>A0ABS7B948</accession>
<protein>
    <submittedName>
        <fullName evidence="1">Tolloid-like protein 1</fullName>
    </submittedName>
</protein>
<keyword evidence="2" id="KW-1185">Reference proteome</keyword>
<comment type="caution">
    <text evidence="1">The sequence shown here is derived from an EMBL/GenBank/DDBJ whole genome shotgun (WGS) entry which is preliminary data.</text>
</comment>
<dbReference type="InterPro" id="IPR024079">
    <property type="entry name" value="MetalloPept_cat_dom_sf"/>
</dbReference>
<proteinExistence type="predicted"/>
<evidence type="ECO:0000313" key="1">
    <source>
        <dbReference type="EMBL" id="MBW6437194.1"/>
    </source>
</evidence>
<dbReference type="SUPFAM" id="SSF55486">
    <property type="entry name" value="Metalloproteases ('zincins'), catalytic domain"/>
    <property type="match status" value="1"/>
</dbReference>
<dbReference type="Gene3D" id="3.40.390.10">
    <property type="entry name" value="Collagenase (Catalytic Domain)"/>
    <property type="match status" value="1"/>
</dbReference>
<gene>
    <name evidence="1" type="ORF">KZ829_26005</name>
</gene>
<reference evidence="1 2" key="1">
    <citation type="journal article" date="2013" name="Antonie Van Leeuwenhoek">
        <title>Actinoplanes hulinensis sp. nov., a novel actinomycete isolated from soybean root (Glycine max (L.) Merr).</title>
        <authorList>
            <person name="Shen Y."/>
            <person name="Liu C."/>
            <person name="Wang X."/>
            <person name="Zhao J."/>
            <person name="Jia F."/>
            <person name="Zhang Y."/>
            <person name="Wang L."/>
            <person name="Yang D."/>
            <person name="Xiang W."/>
        </authorList>
    </citation>
    <scope>NUCLEOTIDE SEQUENCE [LARGE SCALE GENOMIC DNA]</scope>
    <source>
        <strain evidence="1 2">NEAU-M9</strain>
    </source>
</reference>
<name>A0ABS7B948_9ACTN</name>
<sequence>MTTIKPCLTVYRLSDVYPSVPPRDRSRLSNNELALANDMRWETGQELRVRFLDGDPGFQERVEAIARTWLEYANLRFTFADQYTTELRVTFAGSEYSSYVGKEAYDIPQDRPTVRLGGLDTVTDPDEVRRVVLHEFGHAIGCVHEHSSPVAKIQWDETAVYAYYKQQYNWTEEEIRDNVLYRYTDDEVEATLDHDPDSIMQYAVPGVLTRDGTEIGWNTDLSAGDKAFIAAMYPYPAA</sequence>
<dbReference type="EMBL" id="JAHXZI010000014">
    <property type="protein sequence ID" value="MBW6437194.1"/>
    <property type="molecule type" value="Genomic_DNA"/>
</dbReference>
<dbReference type="Proteomes" id="UP001519863">
    <property type="component" value="Unassembled WGS sequence"/>
</dbReference>